<feature type="compositionally biased region" description="Polar residues" evidence="1">
    <location>
        <begin position="91"/>
        <end position="109"/>
    </location>
</feature>
<dbReference type="AlphaFoldDB" id="A0A9P6VV56"/>
<name>A0A9P6VV56_MAUEX</name>
<proteinExistence type="predicted"/>
<protein>
    <submittedName>
        <fullName evidence="2">Uncharacterized protein</fullName>
    </submittedName>
</protein>
<gene>
    <name evidence="2" type="ORF">C6P45_003284</name>
</gene>
<dbReference type="EMBL" id="PUHR01000324">
    <property type="protein sequence ID" value="KAG0654757.1"/>
    <property type="molecule type" value="Genomic_DNA"/>
</dbReference>
<evidence type="ECO:0000313" key="3">
    <source>
        <dbReference type="Proteomes" id="UP000750334"/>
    </source>
</evidence>
<sequence length="195" mass="22751">MLSVYETRNVSTTLKRSHFDIESPLPELPSKKKIRHNDIDYGKSNISSNNNNNNLQIFNSILTPAATPATSNNDNTEWLRLRQQQQSQEQTHTNNKNIYNNSTELHTNNDNDIYSEVEDYMVRGYYDTNINNSAATTTTNSSSTQEYYNNNEQNYNDNNTQTFHTQYSLYDLTNEEIDMIGLQQQHCLQDQHMEY</sequence>
<accession>A0A9P6VV56</accession>
<comment type="caution">
    <text evidence="2">The sequence shown here is derived from an EMBL/GenBank/DDBJ whole genome shotgun (WGS) entry which is preliminary data.</text>
</comment>
<keyword evidence="3" id="KW-1185">Reference proteome</keyword>
<feature type="region of interest" description="Disordered" evidence="1">
    <location>
        <begin position="82"/>
        <end position="109"/>
    </location>
</feature>
<dbReference type="OrthoDB" id="10485839at2759"/>
<reference evidence="2 3" key="1">
    <citation type="submission" date="2020-11" db="EMBL/GenBank/DDBJ databases">
        <title>Kefir isolates.</title>
        <authorList>
            <person name="Marcisauskas S."/>
            <person name="Kim Y."/>
            <person name="Blasche S."/>
        </authorList>
    </citation>
    <scope>NUCLEOTIDE SEQUENCE [LARGE SCALE GENOMIC DNA]</scope>
    <source>
        <strain evidence="2 3">OG2</strain>
    </source>
</reference>
<organism evidence="2 3">
    <name type="scientific">Maudiozyma exigua</name>
    <name type="common">Yeast</name>
    <name type="synonym">Kazachstania exigua</name>
    <dbReference type="NCBI Taxonomy" id="34358"/>
    <lineage>
        <taxon>Eukaryota</taxon>
        <taxon>Fungi</taxon>
        <taxon>Dikarya</taxon>
        <taxon>Ascomycota</taxon>
        <taxon>Saccharomycotina</taxon>
        <taxon>Saccharomycetes</taxon>
        <taxon>Saccharomycetales</taxon>
        <taxon>Saccharomycetaceae</taxon>
        <taxon>Maudiozyma</taxon>
    </lineage>
</organism>
<evidence type="ECO:0000313" key="2">
    <source>
        <dbReference type="EMBL" id="KAG0654757.1"/>
    </source>
</evidence>
<evidence type="ECO:0000256" key="1">
    <source>
        <dbReference type="SAM" id="MobiDB-lite"/>
    </source>
</evidence>
<dbReference type="Proteomes" id="UP000750334">
    <property type="component" value="Unassembled WGS sequence"/>
</dbReference>